<dbReference type="PRINTS" id="PR00081">
    <property type="entry name" value="GDHRDH"/>
</dbReference>
<dbReference type="PANTHER" id="PTHR43157:SF72">
    <property type="entry name" value="RETINOL DEHYDROGENASE 14"/>
    <property type="match status" value="1"/>
</dbReference>
<dbReference type="InterPro" id="IPR036291">
    <property type="entry name" value="NAD(P)-bd_dom_sf"/>
</dbReference>
<sequence length="161" mass="17124">MAAAGILLAAALGGGLLFIARCFSSVARKVALRMPAGRPMEGKTAIITGANSGLGRATAAELLRQGARVIMACRDCGRAEEAARELRAEVGLCSRGGGECRGELVVHELDLASLRSVRSFCQQVLKEEPRLDVLINNAGIFQCPYMKTEDGFEMQAVRVES</sequence>
<reference evidence="3 4" key="1">
    <citation type="journal article" date="2024" name="Proc. Natl. Acad. Sci. U.S.A.">
        <title>The genetic regulatory architecture and epigenomic basis for age-related changes in rattlesnake venom.</title>
        <authorList>
            <person name="Hogan M.P."/>
            <person name="Holding M.L."/>
            <person name="Nystrom G.S."/>
            <person name="Colston T.J."/>
            <person name="Bartlett D.A."/>
            <person name="Mason A.J."/>
            <person name="Ellsworth S.A."/>
            <person name="Rautsaw R.M."/>
            <person name="Lawrence K.C."/>
            <person name="Strickland J.L."/>
            <person name="He B."/>
            <person name="Fraser P."/>
            <person name="Margres M.J."/>
            <person name="Gilbert D.M."/>
            <person name="Gibbs H.L."/>
            <person name="Parkinson C.L."/>
            <person name="Rokyta D.R."/>
        </authorList>
    </citation>
    <scope>NUCLEOTIDE SEQUENCE [LARGE SCALE GENOMIC DNA]</scope>
    <source>
        <strain evidence="3">DRR0105</strain>
    </source>
</reference>
<proteinExistence type="inferred from homology"/>
<dbReference type="AlphaFoldDB" id="A0AAW1CBW2"/>
<keyword evidence="4" id="KW-1185">Reference proteome</keyword>
<dbReference type="EMBL" id="JAOTOJ010000001">
    <property type="protein sequence ID" value="KAK9411222.1"/>
    <property type="molecule type" value="Genomic_DNA"/>
</dbReference>
<keyword evidence="2" id="KW-0560">Oxidoreductase</keyword>
<evidence type="ECO:0000256" key="2">
    <source>
        <dbReference type="ARBA" id="ARBA00023002"/>
    </source>
</evidence>
<comment type="caution">
    <text evidence="3">The sequence shown here is derived from an EMBL/GenBank/DDBJ whole genome shotgun (WGS) entry which is preliminary data.</text>
</comment>
<name>A0AAW1CBW2_CROAD</name>
<accession>A0AAW1CBW2</accession>
<dbReference type="SUPFAM" id="SSF51735">
    <property type="entry name" value="NAD(P)-binding Rossmann-fold domains"/>
    <property type="match status" value="1"/>
</dbReference>
<dbReference type="InterPro" id="IPR002347">
    <property type="entry name" value="SDR_fam"/>
</dbReference>
<dbReference type="Pfam" id="PF00106">
    <property type="entry name" value="adh_short"/>
    <property type="match status" value="1"/>
</dbReference>
<dbReference type="Proteomes" id="UP001474421">
    <property type="component" value="Unassembled WGS sequence"/>
</dbReference>
<evidence type="ECO:0000313" key="4">
    <source>
        <dbReference type="Proteomes" id="UP001474421"/>
    </source>
</evidence>
<comment type="similarity">
    <text evidence="1">Belongs to the short-chain dehydrogenases/reductases (SDR) family.</text>
</comment>
<protein>
    <submittedName>
        <fullName evidence="3">Retinol dehydrogenase 14</fullName>
    </submittedName>
</protein>
<dbReference type="Gene3D" id="3.40.50.720">
    <property type="entry name" value="NAD(P)-binding Rossmann-like Domain"/>
    <property type="match status" value="1"/>
</dbReference>
<evidence type="ECO:0000256" key="1">
    <source>
        <dbReference type="ARBA" id="ARBA00006484"/>
    </source>
</evidence>
<dbReference type="PANTHER" id="PTHR43157">
    <property type="entry name" value="PHOSPHATIDYLINOSITOL-GLYCAN BIOSYNTHESIS CLASS F PROTEIN-RELATED"/>
    <property type="match status" value="1"/>
</dbReference>
<dbReference type="GO" id="GO:0016491">
    <property type="term" value="F:oxidoreductase activity"/>
    <property type="evidence" value="ECO:0007669"/>
    <property type="project" value="UniProtKB-KW"/>
</dbReference>
<organism evidence="3 4">
    <name type="scientific">Crotalus adamanteus</name>
    <name type="common">Eastern diamondback rattlesnake</name>
    <dbReference type="NCBI Taxonomy" id="8729"/>
    <lineage>
        <taxon>Eukaryota</taxon>
        <taxon>Metazoa</taxon>
        <taxon>Chordata</taxon>
        <taxon>Craniata</taxon>
        <taxon>Vertebrata</taxon>
        <taxon>Euteleostomi</taxon>
        <taxon>Lepidosauria</taxon>
        <taxon>Squamata</taxon>
        <taxon>Bifurcata</taxon>
        <taxon>Unidentata</taxon>
        <taxon>Episquamata</taxon>
        <taxon>Toxicofera</taxon>
        <taxon>Serpentes</taxon>
        <taxon>Colubroidea</taxon>
        <taxon>Viperidae</taxon>
        <taxon>Crotalinae</taxon>
        <taxon>Crotalus</taxon>
    </lineage>
</organism>
<gene>
    <name evidence="3" type="ORF">NXF25_002397</name>
</gene>
<evidence type="ECO:0000313" key="3">
    <source>
        <dbReference type="EMBL" id="KAK9411222.1"/>
    </source>
</evidence>